<sequence length="899" mass="100430">MPKKLVIVESPAKAITLRRILGAEYRVEASVGHIRDLPENRKGLPKDLQSKWWADYAVDVDNGFEPYYQVSSGKEKAVRTLKEALKDAHELILATDEDREGESISWHLLEVLKPRKGVPVMRIAFHEITKDAILQALRTPRPIDEQLVKAQETRRILDRLYGYTLSPVLWRKVARDLSAGRVQTPAVKLVVDREKQRRAFQTGEYWDLRARLESQGIKFEADLRFVDGSPVVSGTDFDDSTGTVRTEGAVLLDERRCEELRAAADRADGWKVARVETKNVKDRAPAPFRTTTLQQEANRKFGWTADRTMRVAQDLYEGVDIGGGERVGLITYMRTDSLNLAKEAVESIRKEISRKFGDDYLPAKPNRYSSKVANAQEAHEAIRPSSIERSPESLKAALQGLSKQHYDLYELIYRRTLACQMLPADAARTTVEIEVATDAGELRFAASGKRILFPGFLLAYVEGSDSPQEELEKKESPLPELAAGDLVAKLGVESKRHETQPPPRYTDATLIKALEDLGIGRPSTYATILSVIVDRGYVRNRGRTLIPTWLAFLTMEVLEGSFQEFVDLKFTAKMDEALDEVANGKQDPKKYLETFFLRGNGAPGLRPAVESRKDDIPFPVMELGTDPESGERVIVRLGKDGHAFLQKGPVETKQFANVPDDLEPDQLTLSKALELLSQGRQQEAEGLGVHPESGRRLLLRKKNGYYLEVERTDDEIEGKVKPQWISLPSEVDPRELSQDDLDYLCGLPSTLGQHPATHEPITFRIGRYGPYVQSGQEMRSVEDWRAGKSMSVEEAVELLSKPKQGRKSGGNSRAPIQEFPPSASGASPIRVMSGFYGPYVTDGKVNATVPKGTDPSKLTLEEALELLRKKAAQGPSRRGKGRQTKRGKAKPATRRSKKG</sequence>
<dbReference type="KEGG" id="npy:NPRO_24000"/>
<evidence type="ECO:0000256" key="5">
    <source>
        <dbReference type="ARBA" id="ARBA00023029"/>
    </source>
</evidence>
<dbReference type="NCBIfam" id="TIGR01051">
    <property type="entry name" value="topA_bact"/>
    <property type="match status" value="1"/>
</dbReference>
<protein>
    <recommendedName>
        <fullName evidence="8">DNA topoisomerase 1</fullName>
        <ecNumber evidence="8">5.6.2.1</ecNumber>
    </recommendedName>
    <alternativeName>
        <fullName evidence="8">DNA topoisomerase I</fullName>
    </alternativeName>
</protein>
<comment type="subunit">
    <text evidence="8">Monomer.</text>
</comment>
<dbReference type="InterPro" id="IPR034149">
    <property type="entry name" value="TOPRIM_TopoI"/>
</dbReference>
<dbReference type="Pfam" id="PF01131">
    <property type="entry name" value="Topoisom_bac"/>
    <property type="match status" value="1"/>
</dbReference>
<keyword evidence="7 8" id="KW-0413">Isomerase</keyword>
<dbReference type="InterPro" id="IPR028612">
    <property type="entry name" value="Topoisom_1_IA"/>
</dbReference>
<feature type="domain" description="Toprim" evidence="10">
    <location>
        <begin position="3"/>
        <end position="128"/>
    </location>
</feature>
<feature type="site" description="Interaction with DNA" evidence="8">
    <location>
        <position position="33"/>
    </location>
</feature>
<dbReference type="InterPro" id="IPR013825">
    <property type="entry name" value="Topo_IA_cen_sub2"/>
</dbReference>
<dbReference type="InterPro" id="IPR005733">
    <property type="entry name" value="TopoI_bac-type"/>
</dbReference>
<dbReference type="InterPro" id="IPR025589">
    <property type="entry name" value="Toprim_C_rpt"/>
</dbReference>
<evidence type="ECO:0000256" key="2">
    <source>
        <dbReference type="ARBA" id="ARBA00009446"/>
    </source>
</evidence>
<dbReference type="GO" id="GO:0003677">
    <property type="term" value="F:DNA binding"/>
    <property type="evidence" value="ECO:0007669"/>
    <property type="project" value="UniProtKB-KW"/>
</dbReference>
<evidence type="ECO:0000256" key="4">
    <source>
        <dbReference type="ARBA" id="ARBA00022842"/>
    </source>
</evidence>
<keyword evidence="6 8" id="KW-0238">DNA-binding</keyword>
<evidence type="ECO:0000256" key="8">
    <source>
        <dbReference type="HAMAP-Rule" id="MF_00952"/>
    </source>
</evidence>
<dbReference type="GO" id="GO:0046872">
    <property type="term" value="F:metal ion binding"/>
    <property type="evidence" value="ECO:0007669"/>
    <property type="project" value="UniProtKB-KW"/>
</dbReference>
<feature type="site" description="Interaction with DNA" evidence="8">
    <location>
        <position position="158"/>
    </location>
</feature>
<dbReference type="InterPro" id="IPR023405">
    <property type="entry name" value="Topo_IA_core_domain"/>
</dbReference>
<dbReference type="EC" id="5.6.2.1" evidence="8"/>
<dbReference type="PANTHER" id="PTHR42785:SF1">
    <property type="entry name" value="DNA TOPOISOMERASE"/>
    <property type="match status" value="1"/>
</dbReference>
<evidence type="ECO:0000259" key="10">
    <source>
        <dbReference type="PROSITE" id="PS50880"/>
    </source>
</evidence>
<dbReference type="InterPro" id="IPR006171">
    <property type="entry name" value="TOPRIM_dom"/>
</dbReference>
<dbReference type="SMART" id="SM00437">
    <property type="entry name" value="TOP1Ac"/>
    <property type="match status" value="1"/>
</dbReference>
<feature type="active site" description="O-(5'-phospho-DNA)-tyrosine intermediate" evidence="8">
    <location>
        <position position="332"/>
    </location>
</feature>
<dbReference type="HAMAP" id="MF_00952">
    <property type="entry name" value="Topoisom_1_prok"/>
    <property type="match status" value="1"/>
</dbReference>
<accession>A0A809RJV1</accession>
<feature type="region of interest" description="Disordered" evidence="9">
    <location>
        <begin position="799"/>
        <end position="827"/>
    </location>
</feature>
<dbReference type="CDD" id="cd00186">
    <property type="entry name" value="TOP1Ac"/>
    <property type="match status" value="1"/>
</dbReference>
<feature type="site" description="Interaction with DNA" evidence="8">
    <location>
        <position position="155"/>
    </location>
</feature>
<gene>
    <name evidence="8" type="primary">topA</name>
    <name evidence="12" type="ORF">NPRO_24000</name>
</gene>
<dbReference type="InterPro" id="IPR013824">
    <property type="entry name" value="Topo_IA_cen_sub1"/>
</dbReference>
<name>A0A809RJV1_9BACT</name>
<dbReference type="PROSITE" id="PS52039">
    <property type="entry name" value="TOPO_IA_2"/>
    <property type="match status" value="1"/>
</dbReference>
<reference evidence="12" key="1">
    <citation type="journal article" name="DNA Res.">
        <title>The physiological potential of anammox bacteria as revealed by their core genome structure.</title>
        <authorList>
            <person name="Okubo T."/>
            <person name="Toyoda A."/>
            <person name="Fukuhara K."/>
            <person name="Uchiyama I."/>
            <person name="Harigaya Y."/>
            <person name="Kuroiwa M."/>
            <person name="Suzuki T."/>
            <person name="Murakami Y."/>
            <person name="Suwa Y."/>
            <person name="Takami H."/>
        </authorList>
    </citation>
    <scope>NUCLEOTIDE SEQUENCE</scope>
    <source>
        <strain evidence="12">317325-2</strain>
    </source>
</reference>
<dbReference type="GO" id="GO:0003917">
    <property type="term" value="F:DNA topoisomerase type I (single strand cut, ATP-independent) activity"/>
    <property type="evidence" value="ECO:0007669"/>
    <property type="project" value="UniProtKB-UniRule"/>
</dbReference>
<dbReference type="AlphaFoldDB" id="A0A809RJV1"/>
<dbReference type="SMART" id="SM00493">
    <property type="entry name" value="TOPRIM"/>
    <property type="match status" value="1"/>
</dbReference>
<dbReference type="InterPro" id="IPR013826">
    <property type="entry name" value="Topo_IA_cen_sub3"/>
</dbReference>
<keyword evidence="3" id="KW-0479">Metal-binding</keyword>
<evidence type="ECO:0000256" key="3">
    <source>
        <dbReference type="ARBA" id="ARBA00022723"/>
    </source>
</evidence>
<evidence type="ECO:0000256" key="6">
    <source>
        <dbReference type="ARBA" id="ARBA00023125"/>
    </source>
</evidence>
<feature type="region of interest" description="Interaction with DNA" evidence="8">
    <location>
        <begin position="178"/>
        <end position="183"/>
    </location>
</feature>
<dbReference type="CDD" id="cd03363">
    <property type="entry name" value="TOPRIM_TopoIA_TopoI"/>
    <property type="match status" value="1"/>
</dbReference>
<evidence type="ECO:0000259" key="11">
    <source>
        <dbReference type="PROSITE" id="PS52039"/>
    </source>
</evidence>
<dbReference type="EMBL" id="AP021858">
    <property type="protein sequence ID" value="BBO24805.1"/>
    <property type="molecule type" value="Genomic_DNA"/>
</dbReference>
<proteinExistence type="inferred from homology"/>
<dbReference type="PRINTS" id="PR00417">
    <property type="entry name" value="PRTPISMRASEI"/>
</dbReference>
<dbReference type="Pfam" id="PF01751">
    <property type="entry name" value="Toprim"/>
    <property type="match status" value="1"/>
</dbReference>
<dbReference type="Pfam" id="PF13368">
    <property type="entry name" value="Toprim_C_rpt"/>
    <property type="match status" value="2"/>
</dbReference>
<feature type="compositionally biased region" description="Basic residues" evidence="9">
    <location>
        <begin position="877"/>
        <end position="899"/>
    </location>
</feature>
<keyword evidence="4" id="KW-0460">Magnesium</keyword>
<feature type="region of interest" description="Disordered" evidence="9">
    <location>
        <begin position="865"/>
        <end position="899"/>
    </location>
</feature>
<dbReference type="InterPro" id="IPR003602">
    <property type="entry name" value="Topo_IA_DNA-bd_dom"/>
</dbReference>
<dbReference type="PANTHER" id="PTHR42785">
    <property type="entry name" value="DNA TOPOISOMERASE, TYPE IA, CORE"/>
    <property type="match status" value="1"/>
</dbReference>
<dbReference type="Gene3D" id="1.10.290.10">
    <property type="entry name" value="Topoisomerase I, domain 4"/>
    <property type="match status" value="1"/>
</dbReference>
<feature type="site" description="Interaction with DNA" evidence="8">
    <location>
        <position position="535"/>
    </location>
</feature>
<dbReference type="InterPro" id="IPR003601">
    <property type="entry name" value="Topo_IA_2"/>
</dbReference>
<feature type="site" description="Interaction with DNA" evidence="8">
    <location>
        <position position="334"/>
    </location>
</feature>
<comment type="similarity">
    <text evidence="2 8">Belongs to the type IA topoisomerase family.</text>
</comment>
<evidence type="ECO:0000313" key="12">
    <source>
        <dbReference type="EMBL" id="BBO24805.1"/>
    </source>
</evidence>
<dbReference type="Proteomes" id="UP000662873">
    <property type="component" value="Chromosome"/>
</dbReference>
<feature type="site" description="Interaction with DNA" evidence="8">
    <location>
        <position position="154"/>
    </location>
</feature>
<dbReference type="Gene3D" id="1.10.460.10">
    <property type="entry name" value="Topoisomerase I, domain 2"/>
    <property type="match status" value="1"/>
</dbReference>
<dbReference type="Gene3D" id="2.70.20.10">
    <property type="entry name" value="Topoisomerase I, domain 3"/>
    <property type="match status" value="1"/>
</dbReference>
<dbReference type="InterPro" id="IPR013497">
    <property type="entry name" value="Topo_IA_cen"/>
</dbReference>
<evidence type="ECO:0000256" key="9">
    <source>
        <dbReference type="SAM" id="MobiDB-lite"/>
    </source>
</evidence>
<feature type="site" description="Interaction with DNA" evidence="8">
    <location>
        <position position="170"/>
    </location>
</feature>
<feature type="site" description="Interaction with DNA" evidence="8">
    <location>
        <position position="163"/>
    </location>
</feature>
<dbReference type="SUPFAM" id="SSF56712">
    <property type="entry name" value="Prokaryotic type I DNA topoisomerase"/>
    <property type="match status" value="1"/>
</dbReference>
<dbReference type="PROSITE" id="PS00396">
    <property type="entry name" value="TOPO_IA_1"/>
    <property type="match status" value="1"/>
</dbReference>
<keyword evidence="5 8" id="KW-0799">Topoisomerase</keyword>
<comment type="catalytic activity">
    <reaction evidence="1 8">
        <text>ATP-independent breakage of single-stranded DNA, followed by passage and rejoining.</text>
        <dbReference type="EC" id="5.6.2.1"/>
    </reaction>
</comment>
<dbReference type="InterPro" id="IPR000380">
    <property type="entry name" value="Topo_IA"/>
</dbReference>
<dbReference type="SMART" id="SM00436">
    <property type="entry name" value="TOP1Bc"/>
    <property type="match status" value="1"/>
</dbReference>
<organism evidence="12 13">
    <name type="scientific">Candidatus Nitrosymbiomonas proteolyticus</name>
    <dbReference type="NCBI Taxonomy" id="2608984"/>
    <lineage>
        <taxon>Bacteria</taxon>
        <taxon>Bacillati</taxon>
        <taxon>Armatimonadota</taxon>
        <taxon>Armatimonadota incertae sedis</taxon>
        <taxon>Candidatus Nitrosymbiomonas</taxon>
    </lineage>
</organism>
<dbReference type="GO" id="GO:0006265">
    <property type="term" value="P:DNA topological change"/>
    <property type="evidence" value="ECO:0007669"/>
    <property type="project" value="UniProtKB-UniRule"/>
</dbReference>
<evidence type="ECO:0000256" key="7">
    <source>
        <dbReference type="ARBA" id="ARBA00023235"/>
    </source>
</evidence>
<feature type="domain" description="Topo IA-type catalytic" evidence="11">
    <location>
        <begin position="144"/>
        <end position="603"/>
    </location>
</feature>
<evidence type="ECO:0000313" key="13">
    <source>
        <dbReference type="Proteomes" id="UP000662873"/>
    </source>
</evidence>
<comment type="function">
    <text evidence="8">Releases the supercoiling and torsional tension of DNA, which is introduced during the DNA replication and transcription, by transiently cleaving and rejoining one strand of the DNA duplex. Introduces a single-strand break via transesterification at a target site in duplex DNA. The scissile phosphodiester is attacked by the catalytic tyrosine of the enzyme, resulting in the formation of a DNA-(5'-phosphotyrosyl)-enzyme intermediate and the expulsion of a 3'-OH DNA strand. The free DNA strand then undergoes passage around the unbroken strand, thus removing DNA supercoils. Finally, in the religation step, the DNA 3'-OH attacks the covalent intermediate to expel the active-site tyrosine and restore the DNA phosphodiester backbone.</text>
</comment>
<dbReference type="PROSITE" id="PS50880">
    <property type="entry name" value="TOPRIM"/>
    <property type="match status" value="1"/>
</dbReference>
<dbReference type="Gene3D" id="3.40.50.140">
    <property type="match status" value="1"/>
</dbReference>
<dbReference type="InterPro" id="IPR023406">
    <property type="entry name" value="Topo_IA_AS"/>
</dbReference>
<evidence type="ECO:0000256" key="1">
    <source>
        <dbReference type="ARBA" id="ARBA00000213"/>
    </source>
</evidence>